<name>A0A2T4BS01_TRILO</name>
<protein>
    <submittedName>
        <fullName evidence="2">Uncharacterized protein</fullName>
    </submittedName>
</protein>
<feature type="region of interest" description="Disordered" evidence="1">
    <location>
        <begin position="140"/>
        <end position="198"/>
    </location>
</feature>
<reference evidence="2 3" key="1">
    <citation type="submission" date="2016-07" db="EMBL/GenBank/DDBJ databases">
        <title>Multiple horizontal gene transfer events from other fungi enriched the ability of initially mycotrophic Trichoderma (Ascomycota) to feed on dead plant biomass.</title>
        <authorList>
            <consortium name="DOE Joint Genome Institute"/>
            <person name="Aerts A."/>
            <person name="Atanasova L."/>
            <person name="Chenthamara K."/>
            <person name="Zhang J."/>
            <person name="Grujic M."/>
            <person name="Henrissat B."/>
            <person name="Kuo A."/>
            <person name="Salamov A."/>
            <person name="Lipzen A."/>
            <person name="Labutti K."/>
            <person name="Barry K."/>
            <person name="Miao Y."/>
            <person name="Rahimi M.J."/>
            <person name="Shen Q."/>
            <person name="Grigoriev I.V."/>
            <person name="Kubicek C.P."/>
            <person name="Druzhinina I.S."/>
        </authorList>
    </citation>
    <scope>NUCLEOTIDE SEQUENCE [LARGE SCALE GENOMIC DNA]</scope>
    <source>
        <strain evidence="2 3">ATCC 18648</strain>
    </source>
</reference>
<gene>
    <name evidence="2" type="ORF">M440DRAFT_1465820</name>
</gene>
<organism evidence="2 3">
    <name type="scientific">Trichoderma longibrachiatum ATCC 18648</name>
    <dbReference type="NCBI Taxonomy" id="983965"/>
    <lineage>
        <taxon>Eukaryota</taxon>
        <taxon>Fungi</taxon>
        <taxon>Dikarya</taxon>
        <taxon>Ascomycota</taxon>
        <taxon>Pezizomycotina</taxon>
        <taxon>Sordariomycetes</taxon>
        <taxon>Hypocreomycetidae</taxon>
        <taxon>Hypocreales</taxon>
        <taxon>Hypocreaceae</taxon>
        <taxon>Trichoderma</taxon>
    </lineage>
</organism>
<accession>A0A2T4BS01</accession>
<evidence type="ECO:0000256" key="1">
    <source>
        <dbReference type="SAM" id="MobiDB-lite"/>
    </source>
</evidence>
<dbReference type="Proteomes" id="UP000240760">
    <property type="component" value="Unassembled WGS sequence"/>
</dbReference>
<feature type="compositionally biased region" description="Low complexity" evidence="1">
    <location>
        <begin position="140"/>
        <end position="163"/>
    </location>
</feature>
<sequence>MATAPISIPAAARAPARPPCAPATPGSWNWRCHRCRRHWPLTITKCLTDDCGHVRCSLREGQPEHRRYCKVRFDIEGWRAHFNWRHRQEPGVGTEEDALAKMRDGTYRCEVDCAYPSQCYADRMEERLAARLSRLALDSSSHSSADDASADGPSSRPSSPAGGKQKSSSTTAAVRRVREHVNRPSPLNPAWTPEDIFL</sequence>
<keyword evidence="3" id="KW-1185">Reference proteome</keyword>
<dbReference type="EMBL" id="KZ679143">
    <property type="protein sequence ID" value="PTB72080.1"/>
    <property type="molecule type" value="Genomic_DNA"/>
</dbReference>
<proteinExistence type="predicted"/>
<dbReference type="AlphaFoldDB" id="A0A2T4BS01"/>
<evidence type="ECO:0000313" key="3">
    <source>
        <dbReference type="Proteomes" id="UP000240760"/>
    </source>
</evidence>
<evidence type="ECO:0000313" key="2">
    <source>
        <dbReference type="EMBL" id="PTB72080.1"/>
    </source>
</evidence>
<dbReference type="STRING" id="983965.A0A2T4BS01"/>